<evidence type="ECO:0000313" key="2">
    <source>
        <dbReference type="Proteomes" id="UP000709959"/>
    </source>
</evidence>
<sequence length="47" mass="4988">MDPQGAPPAAARAGWRWYLKGIPGFAVIRKGGTATVIRCCAAWSDRG</sequence>
<proteinExistence type="predicted"/>
<gene>
    <name evidence="1" type="ORF">IPN91_14100</name>
</gene>
<accession>A0A936F4P3</accession>
<comment type="caution">
    <text evidence="1">The sequence shown here is derived from an EMBL/GenBank/DDBJ whole genome shotgun (WGS) entry which is preliminary data.</text>
</comment>
<dbReference type="AlphaFoldDB" id="A0A936F4P3"/>
<organism evidence="1 2">
    <name type="scientific">Candidatus Geothrix odensensis</name>
    <dbReference type="NCBI Taxonomy" id="2954440"/>
    <lineage>
        <taxon>Bacteria</taxon>
        <taxon>Pseudomonadati</taxon>
        <taxon>Acidobacteriota</taxon>
        <taxon>Holophagae</taxon>
        <taxon>Holophagales</taxon>
        <taxon>Holophagaceae</taxon>
        <taxon>Geothrix</taxon>
    </lineage>
</organism>
<evidence type="ECO:0000313" key="1">
    <source>
        <dbReference type="EMBL" id="MBK8573720.1"/>
    </source>
</evidence>
<dbReference type="EMBL" id="JADKCH010000030">
    <property type="protein sequence ID" value="MBK8573720.1"/>
    <property type="molecule type" value="Genomic_DNA"/>
</dbReference>
<protein>
    <submittedName>
        <fullName evidence="1">Uncharacterized protein</fullName>
    </submittedName>
</protein>
<name>A0A936F4P3_9BACT</name>
<reference evidence="1 2" key="1">
    <citation type="submission" date="2020-10" db="EMBL/GenBank/DDBJ databases">
        <title>Connecting structure to function with the recovery of over 1000 high-quality activated sludge metagenome-assembled genomes encoding full-length rRNA genes using long-read sequencing.</title>
        <authorList>
            <person name="Singleton C.M."/>
            <person name="Petriglieri F."/>
            <person name="Kristensen J.M."/>
            <person name="Kirkegaard R.H."/>
            <person name="Michaelsen T.Y."/>
            <person name="Andersen M.H."/>
            <person name="Karst S.M."/>
            <person name="Dueholm M.S."/>
            <person name="Nielsen P.H."/>
            <person name="Albertsen M."/>
        </authorList>
    </citation>
    <scope>NUCLEOTIDE SEQUENCE [LARGE SCALE GENOMIC DNA]</scope>
    <source>
        <strain evidence="1">OdNE_18-Q3-R46-58_MAXAC.008</strain>
    </source>
</reference>
<dbReference type="Proteomes" id="UP000709959">
    <property type="component" value="Unassembled WGS sequence"/>
</dbReference>